<name>W0FLN5_9BACT</name>
<sequence>MDVDLPEEACYLHAHYNQMITDEPGRLYVVLPMVEGRGRYMGTHLGFRIKAENGLEWQHGRFDFTIDSDHPNMLTATLDDYCGSSWDYDHVYHHRDGGLLFSEYFQEGGGEHAIYCYHRRDPLYFEKCCGVTYRSRNAAPATRFVEWYGTDETRLKGIVCDRTLEDVRRFIGNGGGEFDDYVDFYTNDDLYSVAYYYLNRP</sequence>
<accession>W0FLN5</accession>
<dbReference type="InterPro" id="IPR021345">
    <property type="entry name" value="DUF2961"/>
</dbReference>
<dbReference type="Pfam" id="PF11175">
    <property type="entry name" value="DUF2961"/>
    <property type="match status" value="1"/>
</dbReference>
<organism evidence="1">
    <name type="scientific">uncultured bacterium Contig575</name>
    <dbReference type="NCBI Taxonomy" id="1393592"/>
    <lineage>
        <taxon>Bacteria</taxon>
        <taxon>environmental samples</taxon>
    </lineage>
</organism>
<reference evidence="1" key="1">
    <citation type="journal article" date="2013" name="PLoS ONE">
        <title>Metagenomic insights into the carbohydrate-active enzymes carried by the microorganisms adhering to solid digesta in the rumen of cows.</title>
        <authorList>
            <person name="Wang L."/>
            <person name="Hatem A."/>
            <person name="Catalyurek U.V."/>
            <person name="Morrison M."/>
            <person name="Yu Z."/>
        </authorList>
    </citation>
    <scope>NUCLEOTIDE SEQUENCE</scope>
</reference>
<dbReference type="AlphaFoldDB" id="W0FLN5"/>
<dbReference type="Gene3D" id="2.60.120.1390">
    <property type="match status" value="1"/>
</dbReference>
<protein>
    <submittedName>
        <fullName evidence="1">Uncharacterized protein</fullName>
    </submittedName>
</protein>
<evidence type="ECO:0000313" key="1">
    <source>
        <dbReference type="EMBL" id="AHF24359.1"/>
    </source>
</evidence>
<dbReference type="EMBL" id="KC246791">
    <property type="protein sequence ID" value="AHF24359.1"/>
    <property type="molecule type" value="Genomic_DNA"/>
</dbReference>
<proteinExistence type="predicted"/>